<comment type="similarity">
    <text evidence="2">Belongs to the outer membrane factor (OMF) (TC 1.B.17) family.</text>
</comment>
<evidence type="ECO:0000256" key="10">
    <source>
        <dbReference type="SAM" id="SignalP"/>
    </source>
</evidence>
<dbReference type="RefSeq" id="WP_124899924.1">
    <property type="nucleotide sequence ID" value="NZ_RQTJ01000026.1"/>
</dbReference>
<dbReference type="Proteomes" id="UP000268372">
    <property type="component" value="Unassembled WGS sequence"/>
</dbReference>
<dbReference type="PANTHER" id="PTHR30026">
    <property type="entry name" value="OUTER MEMBRANE PROTEIN TOLC"/>
    <property type="match status" value="1"/>
</dbReference>
<keyword evidence="7" id="KW-0998">Cell outer membrane</keyword>
<dbReference type="InterPro" id="IPR051906">
    <property type="entry name" value="TolC-like"/>
</dbReference>
<dbReference type="Pfam" id="PF02321">
    <property type="entry name" value="OEP"/>
    <property type="match status" value="1"/>
</dbReference>
<keyword evidence="4" id="KW-1134">Transmembrane beta strand</keyword>
<dbReference type="AlphaFoldDB" id="A0A3P1AU62"/>
<keyword evidence="6" id="KW-0472">Membrane</keyword>
<comment type="caution">
    <text evidence="11">The sequence shown here is derived from an EMBL/GenBank/DDBJ whole genome shotgun (WGS) entry which is preliminary data.</text>
</comment>
<evidence type="ECO:0000256" key="2">
    <source>
        <dbReference type="ARBA" id="ARBA00007613"/>
    </source>
</evidence>
<evidence type="ECO:0000256" key="1">
    <source>
        <dbReference type="ARBA" id="ARBA00004442"/>
    </source>
</evidence>
<accession>A0A3P1AU62</accession>
<dbReference type="GO" id="GO:0015288">
    <property type="term" value="F:porin activity"/>
    <property type="evidence" value="ECO:0007669"/>
    <property type="project" value="TreeGrafter"/>
</dbReference>
<dbReference type="GO" id="GO:0015562">
    <property type="term" value="F:efflux transmembrane transporter activity"/>
    <property type="evidence" value="ECO:0007669"/>
    <property type="project" value="InterPro"/>
</dbReference>
<gene>
    <name evidence="11" type="ORF">EG242_11015</name>
</gene>
<organism evidence="11 12">
    <name type="scientific">Paenimyroides viscosum</name>
    <dbReference type="NCBI Taxonomy" id="2488729"/>
    <lineage>
        <taxon>Bacteria</taxon>
        <taxon>Pseudomonadati</taxon>
        <taxon>Bacteroidota</taxon>
        <taxon>Flavobacteriia</taxon>
        <taxon>Flavobacteriales</taxon>
        <taxon>Flavobacteriaceae</taxon>
        <taxon>Paenimyroides</taxon>
    </lineage>
</organism>
<dbReference type="GO" id="GO:0009279">
    <property type="term" value="C:cell outer membrane"/>
    <property type="evidence" value="ECO:0007669"/>
    <property type="project" value="UniProtKB-SubCell"/>
</dbReference>
<keyword evidence="3" id="KW-0813">Transport</keyword>
<reference evidence="11 12" key="1">
    <citation type="submission" date="2018-11" db="EMBL/GenBank/DDBJ databases">
        <title>Flavobacterium sp. nov., YIM 102796 draft genome.</title>
        <authorList>
            <person name="Li G."/>
            <person name="Jiang Y."/>
        </authorList>
    </citation>
    <scope>NUCLEOTIDE SEQUENCE [LARGE SCALE GENOMIC DNA]</scope>
    <source>
        <strain evidence="11 12">YIM 102796</strain>
    </source>
</reference>
<keyword evidence="10" id="KW-0732">Signal</keyword>
<protein>
    <submittedName>
        <fullName evidence="11">TolC family protein</fullName>
    </submittedName>
</protein>
<feature type="compositionally biased region" description="Low complexity" evidence="9">
    <location>
        <begin position="206"/>
        <end position="225"/>
    </location>
</feature>
<keyword evidence="5" id="KW-0812">Transmembrane</keyword>
<proteinExistence type="inferred from homology"/>
<feature type="compositionally biased region" description="Gly residues" evidence="9">
    <location>
        <begin position="226"/>
        <end position="237"/>
    </location>
</feature>
<dbReference type="InterPro" id="IPR003423">
    <property type="entry name" value="OMP_efflux"/>
</dbReference>
<dbReference type="EMBL" id="RQTJ01000026">
    <property type="protein sequence ID" value="RRA92415.1"/>
    <property type="molecule type" value="Genomic_DNA"/>
</dbReference>
<dbReference type="GO" id="GO:1990281">
    <property type="term" value="C:efflux pump complex"/>
    <property type="evidence" value="ECO:0007669"/>
    <property type="project" value="TreeGrafter"/>
</dbReference>
<sequence>MKTNNTHIYIVTILFVGLGFFSNAFAQEQTNDSLSHYIKVAIENNPGVKSQSLAHEAFLEKIPQAGAFQDPELSLEAYTMPMDIVGGRSFGNVSLMQMFPWFGTRKAARIEATHMANMQDQQYQEAVNNLILQVSTQWYTMQKLNEQLHNNEENKKILDQLEQLALRKFSAPSNTAQPNATPTVTSKVSSSPSRSTASSGMGGMNMGSSSTSAPATTPSMNMSSGAGMGGMSGGSGSGMSEVLRIQLEIAEIENNIESLYSQIKAEKAKFNALLNREATEEVVLGKEIQKVGFLYSEKEALATIEQNNPMLGMISEEGLAFKAKAEMDRKMSYPMIGIGVEYMVVGKTNNMMLAMEGMNGKDMIMPMVSVSLPLFRKKYNAQQKESELWRKSSEENFKNTFNILKSEYYSFKSQLDDAERVVQLYDKQTTLAQTTYNLIVKEFITGKSDLTNVIQVQRQLLDYQLKKAEAIANYNTMVVSIKKLLADNK</sequence>
<evidence type="ECO:0000256" key="9">
    <source>
        <dbReference type="SAM" id="MobiDB-lite"/>
    </source>
</evidence>
<keyword evidence="12" id="KW-1185">Reference proteome</keyword>
<evidence type="ECO:0000256" key="6">
    <source>
        <dbReference type="ARBA" id="ARBA00023136"/>
    </source>
</evidence>
<feature type="region of interest" description="Disordered" evidence="9">
    <location>
        <begin position="171"/>
        <end position="237"/>
    </location>
</feature>
<evidence type="ECO:0000256" key="5">
    <source>
        <dbReference type="ARBA" id="ARBA00022692"/>
    </source>
</evidence>
<feature type="chain" id="PRO_5018065436" evidence="10">
    <location>
        <begin position="27"/>
        <end position="489"/>
    </location>
</feature>
<comment type="subcellular location">
    <subcellularLocation>
        <location evidence="1">Cell outer membrane</location>
    </subcellularLocation>
</comment>
<evidence type="ECO:0000256" key="3">
    <source>
        <dbReference type="ARBA" id="ARBA00022448"/>
    </source>
</evidence>
<evidence type="ECO:0000313" key="11">
    <source>
        <dbReference type="EMBL" id="RRA92415.1"/>
    </source>
</evidence>
<dbReference type="PANTHER" id="PTHR30026:SF20">
    <property type="entry name" value="OUTER MEMBRANE PROTEIN TOLC"/>
    <property type="match status" value="1"/>
</dbReference>
<name>A0A3P1AU62_9FLAO</name>
<dbReference type="Gene3D" id="1.20.1600.10">
    <property type="entry name" value="Outer membrane efflux proteins (OEP)"/>
    <property type="match status" value="2"/>
</dbReference>
<feature type="coiled-coil region" evidence="8">
    <location>
        <begin position="242"/>
        <end position="269"/>
    </location>
</feature>
<feature type="signal peptide" evidence="10">
    <location>
        <begin position="1"/>
        <end position="26"/>
    </location>
</feature>
<keyword evidence="8" id="KW-0175">Coiled coil</keyword>
<evidence type="ECO:0000313" key="12">
    <source>
        <dbReference type="Proteomes" id="UP000268372"/>
    </source>
</evidence>
<evidence type="ECO:0000256" key="4">
    <source>
        <dbReference type="ARBA" id="ARBA00022452"/>
    </source>
</evidence>
<dbReference type="OrthoDB" id="1680428at2"/>
<dbReference type="SUPFAM" id="SSF56954">
    <property type="entry name" value="Outer membrane efflux proteins (OEP)"/>
    <property type="match status" value="2"/>
</dbReference>
<evidence type="ECO:0000256" key="7">
    <source>
        <dbReference type="ARBA" id="ARBA00023237"/>
    </source>
</evidence>
<feature type="compositionally biased region" description="Low complexity" evidence="9">
    <location>
        <begin position="180"/>
        <end position="199"/>
    </location>
</feature>
<evidence type="ECO:0000256" key="8">
    <source>
        <dbReference type="SAM" id="Coils"/>
    </source>
</evidence>